<evidence type="ECO:0000313" key="3">
    <source>
        <dbReference type="EMBL" id="KHN81231.1"/>
    </source>
</evidence>
<sequence length="458" mass="51652">MVKWIRRIARLSTILSMKRSVILLAGGLTMATAFAWVFARKRSAKMSDVQADDSTLVSDSRVEEAGTENSEETEEVMQKFGALLPRSAGRRNYRKRETHRKNHVHAVEAIAHCEGGGDCRAGNTLPTDQATQKAMSITKICDEWRAVNETRGGKEWLKKRDEVQSFRNAVDQNKNMIGACGDSILIQPRNTENAHGQLFHDQEMRGDKSISSVGAIVGAARGRDVYRTYEFEVPNTLVGLIIGIKGKTIKMETHQICIVEGTRENVNKCMRMLRRRFPADRFPELNLEPVLPPPIPLPAHFFTKPSQELSTRNDVAIAVRPHHTDSKMETHQICIVEGTRENVNKCMRMLRRRFPADRFPELNLEPVLPPPIPLPAHFFTKPSQLALPEGCHCEVLVCSIVDAGHFFVQQPAHPSYQSLSRLDCYMFAVYSISAGIPQLPKPCERKCVALVCYERRMP</sequence>
<keyword evidence="2" id="KW-1133">Transmembrane helix</keyword>
<dbReference type="EMBL" id="JPKZ01001553">
    <property type="protein sequence ID" value="KHN81231.1"/>
    <property type="molecule type" value="Genomic_DNA"/>
</dbReference>
<accession>A0A0B2VCJ4</accession>
<evidence type="ECO:0000256" key="1">
    <source>
        <dbReference type="SAM" id="MobiDB-lite"/>
    </source>
</evidence>
<dbReference type="AlphaFoldDB" id="A0A0B2VCJ4"/>
<name>A0A0B2VCJ4_TOXCA</name>
<dbReference type="SUPFAM" id="SSF54791">
    <property type="entry name" value="Eukaryotic type KH-domain (KH-domain type I)"/>
    <property type="match status" value="1"/>
</dbReference>
<dbReference type="InterPro" id="IPR036612">
    <property type="entry name" value="KH_dom_type_1_sf"/>
</dbReference>
<organism evidence="3 4">
    <name type="scientific">Toxocara canis</name>
    <name type="common">Canine roundworm</name>
    <dbReference type="NCBI Taxonomy" id="6265"/>
    <lineage>
        <taxon>Eukaryota</taxon>
        <taxon>Metazoa</taxon>
        <taxon>Ecdysozoa</taxon>
        <taxon>Nematoda</taxon>
        <taxon>Chromadorea</taxon>
        <taxon>Rhabditida</taxon>
        <taxon>Spirurina</taxon>
        <taxon>Ascaridomorpha</taxon>
        <taxon>Ascaridoidea</taxon>
        <taxon>Toxocaridae</taxon>
        <taxon>Toxocara</taxon>
    </lineage>
</organism>
<keyword evidence="4" id="KW-1185">Reference proteome</keyword>
<dbReference type="GO" id="GO:0003723">
    <property type="term" value="F:RNA binding"/>
    <property type="evidence" value="ECO:0007669"/>
    <property type="project" value="InterPro"/>
</dbReference>
<dbReference type="OrthoDB" id="10069557at2759"/>
<gene>
    <name evidence="3" type="ORF">Tcan_03509</name>
</gene>
<evidence type="ECO:0000256" key="2">
    <source>
        <dbReference type="SAM" id="Phobius"/>
    </source>
</evidence>
<feature type="transmembrane region" description="Helical" evidence="2">
    <location>
        <begin position="21"/>
        <end position="39"/>
    </location>
</feature>
<proteinExistence type="predicted"/>
<dbReference type="STRING" id="6265.A0A0B2VCJ4"/>
<feature type="region of interest" description="Disordered" evidence="1">
    <location>
        <begin position="49"/>
        <end position="71"/>
    </location>
</feature>
<keyword evidence="2" id="KW-0472">Membrane</keyword>
<dbReference type="Proteomes" id="UP000031036">
    <property type="component" value="Unassembled WGS sequence"/>
</dbReference>
<protein>
    <submittedName>
        <fullName evidence="3">KH domain-containing protein C56G2.1</fullName>
    </submittedName>
</protein>
<comment type="caution">
    <text evidence="3">The sequence shown here is derived from an EMBL/GenBank/DDBJ whole genome shotgun (WGS) entry which is preliminary data.</text>
</comment>
<keyword evidence="2" id="KW-0812">Transmembrane</keyword>
<reference evidence="3 4" key="1">
    <citation type="submission" date="2014-11" db="EMBL/GenBank/DDBJ databases">
        <title>Genetic blueprint of the zoonotic pathogen Toxocara canis.</title>
        <authorList>
            <person name="Zhu X.-Q."/>
            <person name="Korhonen P.K."/>
            <person name="Cai H."/>
            <person name="Young N.D."/>
            <person name="Nejsum P."/>
            <person name="von Samson-Himmelstjerna G."/>
            <person name="Boag P.R."/>
            <person name="Tan P."/>
            <person name="Li Q."/>
            <person name="Min J."/>
            <person name="Yang Y."/>
            <person name="Wang X."/>
            <person name="Fang X."/>
            <person name="Hall R.S."/>
            <person name="Hofmann A."/>
            <person name="Sternberg P.W."/>
            <person name="Jex A.R."/>
            <person name="Gasser R.B."/>
        </authorList>
    </citation>
    <scope>NUCLEOTIDE SEQUENCE [LARGE SCALE GENOMIC DNA]</scope>
    <source>
        <strain evidence="3">PN_DK_2014</strain>
    </source>
</reference>
<evidence type="ECO:0000313" key="4">
    <source>
        <dbReference type="Proteomes" id="UP000031036"/>
    </source>
</evidence>